<sequence length="136" mass="14625">MRRDEALEAQVGELQRELRDLLDEYVEVQERLRALESVTGCETTQAGERAVADLPERLQRVAEATDADTAATDTDDEGDASHDAATTCASQAEVAAAVERVEESEEEAEVTEGPEETADSDDAATDDEGLDDIIIG</sequence>
<keyword evidence="4" id="KW-1185">Reference proteome</keyword>
<organism evidence="3 4">
    <name type="scientific">Halomarina oriensis</name>
    <dbReference type="NCBI Taxonomy" id="671145"/>
    <lineage>
        <taxon>Archaea</taxon>
        <taxon>Methanobacteriati</taxon>
        <taxon>Methanobacteriota</taxon>
        <taxon>Stenosarchaea group</taxon>
        <taxon>Halobacteria</taxon>
        <taxon>Halobacteriales</taxon>
        <taxon>Natronomonadaceae</taxon>
        <taxon>Halomarina</taxon>
    </lineage>
</organism>
<evidence type="ECO:0000256" key="2">
    <source>
        <dbReference type="SAM" id="MobiDB-lite"/>
    </source>
</evidence>
<evidence type="ECO:0000313" key="3">
    <source>
        <dbReference type="EMBL" id="MWG36409.1"/>
    </source>
</evidence>
<evidence type="ECO:0000256" key="1">
    <source>
        <dbReference type="SAM" id="Coils"/>
    </source>
</evidence>
<feature type="compositionally biased region" description="Acidic residues" evidence="2">
    <location>
        <begin position="102"/>
        <end position="136"/>
    </location>
</feature>
<evidence type="ECO:0000313" key="4">
    <source>
        <dbReference type="Proteomes" id="UP000451471"/>
    </source>
</evidence>
<feature type="compositionally biased region" description="Low complexity" evidence="2">
    <location>
        <begin position="84"/>
        <end position="98"/>
    </location>
</feature>
<dbReference type="Pfam" id="PF24362">
    <property type="entry name" value="DUF7518"/>
    <property type="match status" value="1"/>
</dbReference>
<reference evidence="3 4" key="1">
    <citation type="submission" date="2019-12" db="EMBL/GenBank/DDBJ databases">
        <title>Halocatena pleomorpha gen. nov. sp. nov., an extremely halophilic archaeon of family Halobacteriaceae isolated from saltpan soil.</title>
        <authorList>
            <person name="Pal Y."/>
            <person name="Verma A."/>
            <person name="Krishnamurthi S."/>
            <person name="Kumar P."/>
        </authorList>
    </citation>
    <scope>NUCLEOTIDE SEQUENCE [LARGE SCALE GENOMIC DNA]</scope>
    <source>
        <strain evidence="3 4">JCM 16495</strain>
    </source>
</reference>
<dbReference type="EMBL" id="WSZK01000035">
    <property type="protein sequence ID" value="MWG36409.1"/>
    <property type="molecule type" value="Genomic_DNA"/>
</dbReference>
<accession>A0A6B0GRW0</accession>
<gene>
    <name evidence="3" type="ORF">GQS65_18290</name>
</gene>
<protein>
    <submittedName>
        <fullName evidence="3">Uncharacterized protein</fullName>
    </submittedName>
</protein>
<feature type="coiled-coil region" evidence="1">
    <location>
        <begin position="4"/>
        <end position="38"/>
    </location>
</feature>
<dbReference type="AlphaFoldDB" id="A0A6B0GRW0"/>
<feature type="region of interest" description="Disordered" evidence="2">
    <location>
        <begin position="61"/>
        <end position="136"/>
    </location>
</feature>
<feature type="compositionally biased region" description="Low complexity" evidence="2">
    <location>
        <begin position="62"/>
        <end position="72"/>
    </location>
</feature>
<keyword evidence="1" id="KW-0175">Coiled coil</keyword>
<dbReference type="RefSeq" id="WP_158206068.1">
    <property type="nucleotide sequence ID" value="NZ_WSZK01000035.1"/>
</dbReference>
<comment type="caution">
    <text evidence="3">The sequence shown here is derived from an EMBL/GenBank/DDBJ whole genome shotgun (WGS) entry which is preliminary data.</text>
</comment>
<name>A0A6B0GRW0_9EURY</name>
<dbReference type="Proteomes" id="UP000451471">
    <property type="component" value="Unassembled WGS sequence"/>
</dbReference>
<dbReference type="InterPro" id="IPR055940">
    <property type="entry name" value="DUF7518"/>
</dbReference>
<proteinExistence type="predicted"/>